<organism evidence="2 3">
    <name type="scientific">Xylaria grammica</name>
    <dbReference type="NCBI Taxonomy" id="363999"/>
    <lineage>
        <taxon>Eukaryota</taxon>
        <taxon>Fungi</taxon>
        <taxon>Dikarya</taxon>
        <taxon>Ascomycota</taxon>
        <taxon>Pezizomycotina</taxon>
        <taxon>Sordariomycetes</taxon>
        <taxon>Xylariomycetidae</taxon>
        <taxon>Xylariales</taxon>
        <taxon>Xylariaceae</taxon>
        <taxon>Xylaria</taxon>
    </lineage>
</organism>
<evidence type="ECO:0000313" key="3">
    <source>
        <dbReference type="Proteomes" id="UP000286045"/>
    </source>
</evidence>
<accession>A0A439D8J0</accession>
<dbReference type="Proteomes" id="UP000286045">
    <property type="component" value="Unassembled WGS sequence"/>
</dbReference>
<dbReference type="EMBL" id="RYZI01000104">
    <property type="protein sequence ID" value="RWA10718.1"/>
    <property type="molecule type" value="Genomic_DNA"/>
</dbReference>
<gene>
    <name evidence="2" type="ORF">EKO27_g4379</name>
</gene>
<evidence type="ECO:0000313" key="2">
    <source>
        <dbReference type="EMBL" id="RWA10718.1"/>
    </source>
</evidence>
<reference evidence="2 3" key="1">
    <citation type="submission" date="2018-12" db="EMBL/GenBank/DDBJ databases">
        <title>Draft genome sequence of Xylaria grammica IHI A82.</title>
        <authorList>
            <person name="Buettner E."/>
            <person name="Kellner H."/>
        </authorList>
    </citation>
    <scope>NUCLEOTIDE SEQUENCE [LARGE SCALE GENOMIC DNA]</scope>
    <source>
        <strain evidence="2 3">IHI A82</strain>
    </source>
</reference>
<feature type="compositionally biased region" description="Pro residues" evidence="1">
    <location>
        <begin position="256"/>
        <end position="266"/>
    </location>
</feature>
<evidence type="ECO:0000256" key="1">
    <source>
        <dbReference type="SAM" id="MobiDB-lite"/>
    </source>
</evidence>
<name>A0A439D8J0_9PEZI</name>
<sequence length="444" mass="49676">MSASTASDSDTNEDLIVQSAGGSICIKNLPTCVAWRDSHGENCYLSDVTLSLVYDDDANRALVRLQATIRLKKGLAKRIYLFVKPDQIRSLAYISTENELDHDKEFHGFAQEKLKTSTHMLKFELRNPPTLVAPTEYRYEFLRASSQATWTSCMAFAKDANCFFLHIPTKSLSKTQLVSFCQAASNRGALTPLDENIASIYGGRGGKVVDPHSNIDDDVDDATEARPSIGASSIKNDAPPTYDRHTAGGPSVSHIVPPPYLAPTPDLPKLHKRRREESDGSISEGSVPYKRVNTTDEMILRAILNLQKTVYEARAEHGASISKITAKIEEIEGRFGKFEESQRELADEVRTCMASPLWEELDERLRSQEDRDFLHMRDIVEEVVDESIEAKMAEGVDEYLRNDDEGQGLLREVVGKMIYEETRDILQSQSYTGSFTVSREPSQI</sequence>
<protein>
    <submittedName>
        <fullName evidence="2">Uncharacterized protein</fullName>
    </submittedName>
</protein>
<feature type="region of interest" description="Disordered" evidence="1">
    <location>
        <begin position="221"/>
        <end position="288"/>
    </location>
</feature>
<keyword evidence="3" id="KW-1185">Reference proteome</keyword>
<proteinExistence type="predicted"/>
<comment type="caution">
    <text evidence="2">The sequence shown here is derived from an EMBL/GenBank/DDBJ whole genome shotgun (WGS) entry which is preliminary data.</text>
</comment>
<dbReference type="AlphaFoldDB" id="A0A439D8J0"/>